<proteinExistence type="predicted"/>
<sequence length="29" mass="3417">MNIIITIIIIAKEVIKFDEYLSHSRCPQK</sequence>
<evidence type="ECO:0000313" key="1">
    <source>
        <dbReference type="EMBL" id="QHT17594.1"/>
    </source>
</evidence>
<dbReference type="EMBL" id="MN739643">
    <property type="protein sequence ID" value="QHT17594.1"/>
    <property type="molecule type" value="Genomic_DNA"/>
</dbReference>
<reference evidence="1" key="1">
    <citation type="journal article" date="2020" name="Nature">
        <title>Giant virus diversity and host interactions through global metagenomics.</title>
        <authorList>
            <person name="Schulz F."/>
            <person name="Roux S."/>
            <person name="Paez-Espino D."/>
            <person name="Jungbluth S."/>
            <person name="Walsh D.A."/>
            <person name="Denef V.J."/>
            <person name="McMahon K.D."/>
            <person name="Konstantinidis K.T."/>
            <person name="Eloe-Fadrosh E.A."/>
            <person name="Kyrpides N.C."/>
            <person name="Woyke T."/>
        </authorList>
    </citation>
    <scope>NUCLEOTIDE SEQUENCE</scope>
    <source>
        <strain evidence="1">GVMAG-M-3300023174-30</strain>
    </source>
</reference>
<organism evidence="1">
    <name type="scientific">viral metagenome</name>
    <dbReference type="NCBI Taxonomy" id="1070528"/>
    <lineage>
        <taxon>unclassified sequences</taxon>
        <taxon>metagenomes</taxon>
        <taxon>organismal metagenomes</taxon>
    </lineage>
</organism>
<accession>A0A6C0DMT3</accession>
<protein>
    <submittedName>
        <fullName evidence="1">Uncharacterized protein</fullName>
    </submittedName>
</protein>
<dbReference type="AlphaFoldDB" id="A0A6C0DMT3"/>
<name>A0A6C0DMT3_9ZZZZ</name>